<dbReference type="PANTHER" id="PTHR23513">
    <property type="entry name" value="INTEGRAL MEMBRANE EFFLUX PROTEIN-RELATED"/>
    <property type="match status" value="1"/>
</dbReference>
<evidence type="ECO:0000256" key="4">
    <source>
        <dbReference type="ARBA" id="ARBA00022989"/>
    </source>
</evidence>
<evidence type="ECO:0000256" key="5">
    <source>
        <dbReference type="ARBA" id="ARBA00023136"/>
    </source>
</evidence>
<keyword evidence="9" id="KW-1185">Reference proteome</keyword>
<feature type="transmembrane region" description="Helical" evidence="7">
    <location>
        <begin position="253"/>
        <end position="277"/>
    </location>
</feature>
<feature type="transmembrane region" description="Helical" evidence="7">
    <location>
        <begin position="284"/>
        <end position="305"/>
    </location>
</feature>
<evidence type="ECO:0000313" key="8">
    <source>
        <dbReference type="EMBL" id="MCK9795401.1"/>
    </source>
</evidence>
<feature type="transmembrane region" description="Helical" evidence="7">
    <location>
        <begin position="221"/>
        <end position="247"/>
    </location>
</feature>
<proteinExistence type="predicted"/>
<evidence type="ECO:0000256" key="1">
    <source>
        <dbReference type="ARBA" id="ARBA00004651"/>
    </source>
</evidence>
<feature type="transmembrane region" description="Helical" evidence="7">
    <location>
        <begin position="37"/>
        <end position="58"/>
    </location>
</feature>
<protein>
    <submittedName>
        <fullName evidence="8">MFS transporter</fullName>
    </submittedName>
</protein>
<feature type="transmembrane region" description="Helical" evidence="7">
    <location>
        <begin position="311"/>
        <end position="333"/>
    </location>
</feature>
<reference evidence="8 9" key="1">
    <citation type="submission" date="2022-02" db="EMBL/GenBank/DDBJ databases">
        <title>The car tank lid bacteriome: a reservoir of bacteria with potential in bioremediation of fuel.</title>
        <authorList>
            <person name="Vidal-Verdu A."/>
            <person name="Gomez-Martinez D."/>
            <person name="Latorre-Perez A."/>
            <person name="Pereto J."/>
            <person name="Porcar M."/>
        </authorList>
    </citation>
    <scope>NUCLEOTIDE SEQUENCE [LARGE SCALE GENOMIC DNA]</scope>
    <source>
        <strain evidence="8 9">4D.3</strain>
    </source>
</reference>
<keyword evidence="4 7" id="KW-1133">Transmembrane helix</keyword>
<dbReference type="PANTHER" id="PTHR23513:SF6">
    <property type="entry name" value="MAJOR FACILITATOR SUPERFAMILY ASSOCIATED DOMAIN-CONTAINING PROTEIN"/>
    <property type="match status" value="1"/>
</dbReference>
<feature type="transmembrane region" description="Helical" evidence="7">
    <location>
        <begin position="376"/>
        <end position="396"/>
    </location>
</feature>
<feature type="region of interest" description="Disordered" evidence="6">
    <location>
        <begin position="411"/>
        <end position="435"/>
    </location>
</feature>
<dbReference type="EMBL" id="JALQCY010000005">
    <property type="protein sequence ID" value="MCK9795401.1"/>
    <property type="molecule type" value="Genomic_DNA"/>
</dbReference>
<dbReference type="SUPFAM" id="SSF103473">
    <property type="entry name" value="MFS general substrate transporter"/>
    <property type="match status" value="1"/>
</dbReference>
<comment type="subcellular location">
    <subcellularLocation>
        <location evidence="1">Cell membrane</location>
        <topology evidence="1">Multi-pass membrane protein</topology>
    </subcellularLocation>
</comment>
<name>A0ABT0J7C5_9MICO</name>
<dbReference type="InterPro" id="IPR036259">
    <property type="entry name" value="MFS_trans_sf"/>
</dbReference>
<keyword evidence="5 7" id="KW-0472">Membrane</keyword>
<keyword evidence="2" id="KW-1003">Cell membrane</keyword>
<evidence type="ECO:0000313" key="9">
    <source>
        <dbReference type="Proteomes" id="UP001651050"/>
    </source>
</evidence>
<gene>
    <name evidence="8" type="ORF">M1843_16780</name>
</gene>
<dbReference type="Gene3D" id="1.20.1250.20">
    <property type="entry name" value="MFS general substrate transporter like domains"/>
    <property type="match status" value="1"/>
</dbReference>
<organism evidence="8 9">
    <name type="scientific">Isoptericola peretonis</name>
    <dbReference type="NCBI Taxonomy" id="2918523"/>
    <lineage>
        <taxon>Bacteria</taxon>
        <taxon>Bacillati</taxon>
        <taxon>Actinomycetota</taxon>
        <taxon>Actinomycetes</taxon>
        <taxon>Micrococcales</taxon>
        <taxon>Promicromonosporaceae</taxon>
        <taxon>Isoptericola</taxon>
    </lineage>
</organism>
<feature type="compositionally biased region" description="Low complexity" evidence="6">
    <location>
        <begin position="425"/>
        <end position="435"/>
    </location>
</feature>
<sequence>MRRPLLTLTAFTFLTWVGARITAVALPLVALAETGEAWATGLVGGMSGLPLLTVGWWGRGLRERLVTGRALAAVMLVQAAGLAIVPLAALGGHVEAVSLCASGLVTGVAAALLGPAERALVADLAEVGGAAGFETAGGTPARWLAWQDLAHRVSMIFAPPLGAWLVVGWGPGPLLWCQTAVVLGCAGAMLAVPGAGGRAPATGDVARPARVGVVLRAHPQVAVGVVTAGVGGLCWFGFTLGLAVLGVEHGRPGALIAAGMSGYGAASVAASLVAPLLVDRLPRLATAVGTWAVLGLAFAALPVVVPNLVGVALVSALGGAATPWGIAALNALISERTSGADRRAAFTAETVLHSGGASLGLLVGGALIGWFGAGPVLVATGAVQVAAAVVGLLVAWRLGARRPAARPAGQGRVAPAVYGRRRAPRGAPAPADGGG</sequence>
<dbReference type="RefSeq" id="WP_416345251.1">
    <property type="nucleotide sequence ID" value="NZ_JALQCY010000005.1"/>
</dbReference>
<comment type="caution">
    <text evidence="8">The sequence shown here is derived from an EMBL/GenBank/DDBJ whole genome shotgun (WGS) entry which is preliminary data.</text>
</comment>
<feature type="transmembrane region" description="Helical" evidence="7">
    <location>
        <begin position="96"/>
        <end position="114"/>
    </location>
</feature>
<evidence type="ECO:0000256" key="7">
    <source>
        <dbReference type="SAM" id="Phobius"/>
    </source>
</evidence>
<evidence type="ECO:0000256" key="6">
    <source>
        <dbReference type="SAM" id="MobiDB-lite"/>
    </source>
</evidence>
<feature type="transmembrane region" description="Helical" evidence="7">
    <location>
        <begin position="70"/>
        <end position="90"/>
    </location>
</feature>
<evidence type="ECO:0000256" key="3">
    <source>
        <dbReference type="ARBA" id="ARBA00022692"/>
    </source>
</evidence>
<dbReference type="Proteomes" id="UP001651050">
    <property type="component" value="Unassembled WGS sequence"/>
</dbReference>
<feature type="transmembrane region" description="Helical" evidence="7">
    <location>
        <begin position="345"/>
        <end position="370"/>
    </location>
</feature>
<evidence type="ECO:0000256" key="2">
    <source>
        <dbReference type="ARBA" id="ARBA00022475"/>
    </source>
</evidence>
<accession>A0ABT0J7C5</accession>
<keyword evidence="3 7" id="KW-0812">Transmembrane</keyword>